<dbReference type="EMBL" id="UOFH01000276">
    <property type="protein sequence ID" value="VAW64212.1"/>
    <property type="molecule type" value="Genomic_DNA"/>
</dbReference>
<organism evidence="1">
    <name type="scientific">hydrothermal vent metagenome</name>
    <dbReference type="NCBI Taxonomy" id="652676"/>
    <lineage>
        <taxon>unclassified sequences</taxon>
        <taxon>metagenomes</taxon>
        <taxon>ecological metagenomes</taxon>
    </lineage>
</organism>
<accession>A0A3B0XM53</accession>
<evidence type="ECO:0000313" key="1">
    <source>
        <dbReference type="EMBL" id="VAW64212.1"/>
    </source>
</evidence>
<gene>
    <name evidence="1" type="ORF">MNBD_GAMMA08-464</name>
</gene>
<name>A0A3B0XM53_9ZZZZ</name>
<proteinExistence type="predicted"/>
<protein>
    <submittedName>
        <fullName evidence="1">Uncharacterized protein</fullName>
    </submittedName>
</protein>
<sequence>MIKSHADGEFSFLKIYFFKSNPPQVVVNSGNSIFYFYTWLGIAFKSQDSFTVFQPKQE</sequence>
<reference evidence="1" key="1">
    <citation type="submission" date="2018-06" db="EMBL/GenBank/DDBJ databases">
        <authorList>
            <person name="Zhirakovskaya E."/>
        </authorList>
    </citation>
    <scope>NUCLEOTIDE SEQUENCE</scope>
</reference>
<dbReference type="AlphaFoldDB" id="A0A3B0XM53"/>